<proteinExistence type="predicted"/>
<sequence length="24" mass="2706">MEVGETCVPHKKNLQKARMALPPK</sequence>
<name>A0A2P2PMR5_RHIMU</name>
<protein>
    <submittedName>
        <fullName evidence="2">Uncharacterized protein</fullName>
    </submittedName>
</protein>
<reference evidence="2" key="1">
    <citation type="submission" date="2018-02" db="EMBL/GenBank/DDBJ databases">
        <title>Rhizophora mucronata_Transcriptome.</title>
        <authorList>
            <person name="Meera S.P."/>
            <person name="Sreeshan A."/>
            <person name="Augustine A."/>
        </authorList>
    </citation>
    <scope>NUCLEOTIDE SEQUENCE</scope>
    <source>
        <tissue evidence="2">Leaf</tissue>
    </source>
</reference>
<organism evidence="2">
    <name type="scientific">Rhizophora mucronata</name>
    <name type="common">Asiatic mangrove</name>
    <dbReference type="NCBI Taxonomy" id="61149"/>
    <lineage>
        <taxon>Eukaryota</taxon>
        <taxon>Viridiplantae</taxon>
        <taxon>Streptophyta</taxon>
        <taxon>Embryophyta</taxon>
        <taxon>Tracheophyta</taxon>
        <taxon>Spermatophyta</taxon>
        <taxon>Magnoliopsida</taxon>
        <taxon>eudicotyledons</taxon>
        <taxon>Gunneridae</taxon>
        <taxon>Pentapetalae</taxon>
        <taxon>rosids</taxon>
        <taxon>fabids</taxon>
        <taxon>Malpighiales</taxon>
        <taxon>Rhizophoraceae</taxon>
        <taxon>Rhizophora</taxon>
    </lineage>
</organism>
<evidence type="ECO:0000313" key="2">
    <source>
        <dbReference type="EMBL" id="MBX56032.1"/>
    </source>
</evidence>
<dbReference type="EMBL" id="GGEC01075548">
    <property type="protein sequence ID" value="MBX56032.1"/>
    <property type="molecule type" value="Transcribed_RNA"/>
</dbReference>
<dbReference type="AlphaFoldDB" id="A0A2P2PMR5"/>
<evidence type="ECO:0000256" key="1">
    <source>
        <dbReference type="SAM" id="MobiDB-lite"/>
    </source>
</evidence>
<accession>A0A2P2PMR5</accession>
<feature type="region of interest" description="Disordered" evidence="1">
    <location>
        <begin position="1"/>
        <end position="24"/>
    </location>
</feature>